<organism evidence="2 3">
    <name type="scientific">Hydrocarboniphaga daqingensis</name>
    <dbReference type="NCBI Taxonomy" id="490188"/>
    <lineage>
        <taxon>Bacteria</taxon>
        <taxon>Pseudomonadati</taxon>
        <taxon>Pseudomonadota</taxon>
        <taxon>Gammaproteobacteria</taxon>
        <taxon>Nevskiales</taxon>
        <taxon>Nevskiaceae</taxon>
        <taxon>Hydrocarboniphaga</taxon>
    </lineage>
</organism>
<gene>
    <name evidence="2" type="ORF">SAMN04488068_3116</name>
</gene>
<keyword evidence="3" id="KW-1185">Reference proteome</keyword>
<dbReference type="Proteomes" id="UP000199758">
    <property type="component" value="Unassembled WGS sequence"/>
</dbReference>
<dbReference type="PANTHER" id="PTHR10357:SF216">
    <property type="entry name" value="MALTOOLIGOSYL TREHALOSE SYNTHASE-RELATED"/>
    <property type="match status" value="1"/>
</dbReference>
<evidence type="ECO:0000259" key="1">
    <source>
        <dbReference type="SMART" id="SM00642"/>
    </source>
</evidence>
<evidence type="ECO:0000313" key="3">
    <source>
        <dbReference type="Proteomes" id="UP000199758"/>
    </source>
</evidence>
<dbReference type="InterPro" id="IPR012767">
    <property type="entry name" value="Trehalose_TreY"/>
</dbReference>
<dbReference type="InterPro" id="IPR013797">
    <property type="entry name" value="Maltooligo_trehalose_synth_4"/>
</dbReference>
<dbReference type="Gene3D" id="1.10.10.470">
    <property type="entry name" value="Maltooligosyl trehalose synthase, domain 4"/>
    <property type="match status" value="1"/>
</dbReference>
<dbReference type="OrthoDB" id="9761577at2"/>
<dbReference type="InterPro" id="IPR006047">
    <property type="entry name" value="GH13_cat_dom"/>
</dbReference>
<reference evidence="2 3" key="1">
    <citation type="submission" date="2016-11" db="EMBL/GenBank/DDBJ databases">
        <authorList>
            <person name="Jaros S."/>
            <person name="Januszkiewicz K."/>
            <person name="Wedrychowicz H."/>
        </authorList>
    </citation>
    <scope>NUCLEOTIDE SEQUENCE [LARGE SCALE GENOMIC DNA]</scope>
    <source>
        <strain evidence="2 3">CGMCC 1.7049</strain>
    </source>
</reference>
<dbReference type="InterPro" id="IPR017853">
    <property type="entry name" value="GH"/>
</dbReference>
<dbReference type="RefSeq" id="WP_072899036.1">
    <property type="nucleotide sequence ID" value="NZ_FQWZ01000008.1"/>
</dbReference>
<dbReference type="STRING" id="490188.SAMN04488068_3116"/>
<dbReference type="AlphaFoldDB" id="A0A1M5RP48"/>
<dbReference type="NCBIfam" id="TIGR02401">
    <property type="entry name" value="trehalose_TreY"/>
    <property type="match status" value="1"/>
</dbReference>
<feature type="domain" description="Glycosyl hydrolase family 13 catalytic" evidence="1">
    <location>
        <begin position="14"/>
        <end position="794"/>
    </location>
</feature>
<dbReference type="SUPFAM" id="SSF51445">
    <property type="entry name" value="(Trans)glycosidases"/>
    <property type="match status" value="1"/>
</dbReference>
<protein>
    <submittedName>
        <fullName evidence="2">(1-&gt;4)-alpha-D-glucan 1-alpha-D-glucosylmutase</fullName>
    </submittedName>
</protein>
<dbReference type="PANTHER" id="PTHR10357">
    <property type="entry name" value="ALPHA-AMYLASE FAMILY MEMBER"/>
    <property type="match status" value="1"/>
</dbReference>
<dbReference type="Gene3D" id="3.20.20.80">
    <property type="entry name" value="Glycosidases"/>
    <property type="match status" value="3"/>
</dbReference>
<dbReference type="CDD" id="cd11336">
    <property type="entry name" value="AmyAc_MTSase"/>
    <property type="match status" value="1"/>
</dbReference>
<evidence type="ECO:0000313" key="2">
    <source>
        <dbReference type="EMBL" id="SHH27976.1"/>
    </source>
</evidence>
<dbReference type="GO" id="GO:0047470">
    <property type="term" value="F:(1,4)-alpha-D-glucan 1-alpha-D-glucosylmutase activity"/>
    <property type="evidence" value="ECO:0007669"/>
    <property type="project" value="TreeGrafter"/>
</dbReference>
<dbReference type="SMART" id="SM00642">
    <property type="entry name" value="Aamy"/>
    <property type="match status" value="1"/>
</dbReference>
<dbReference type="GO" id="GO:0005992">
    <property type="term" value="P:trehalose biosynthetic process"/>
    <property type="evidence" value="ECO:0007669"/>
    <property type="project" value="TreeGrafter"/>
</dbReference>
<dbReference type="EMBL" id="FQWZ01000008">
    <property type="protein sequence ID" value="SHH27976.1"/>
    <property type="molecule type" value="Genomic_DNA"/>
</dbReference>
<accession>A0A1M5RP48</accession>
<dbReference type="GO" id="GO:0030980">
    <property type="term" value="P:alpha-glucan catabolic process"/>
    <property type="evidence" value="ECO:0007669"/>
    <property type="project" value="TreeGrafter"/>
</dbReference>
<sequence>MSPPPLPRATYRVQLHADFGFDDAAVLAPYLADLGFSHLYVSPVMAARPGSTHGYDIVDHNRFNPELGGEAGFDRLVAALREQGLGLVLDIVPNHVGIGPDNAAWMDVLEWGPQSPHAADFDIDWQSSRRNLQGKVLLPVLGNAFGVELESGHIELRLDAAEGSISAWYHDSRLPISPMDYAPLLQDALASAQGEGTRRLANLVRDFDALREHPGSIAARRDTAASLREQLVELLADEPELIDAIGRGLRRVGGDVGDADRWQRLGELLDRQAYRPAFWRVSSDEINYRRFFDINDLAGLRVERAELFEAMHRLVLARVRSGDVQGLRVDHIDGLYDPRQYCERLAQACVAAPVPTWILLEKILAPHEELPGDWPVAGTTGYEALNLIGGLFVDPASERALTTIYRRISGERREFDAVLYESKKHIVQNNLASEMGVLANAVQTLSASQWRSRDFSYAAIRKALEELVARFPVYRSYLDPTHPLSMADRRHIEWAVGLARKHAGPVDTSVYDFIASILTGELAEPGTRYPAEPVRQAAMRFQQLSGPAMAKGLEDTSFYRYLRLLVHNEVGGDPRRYAVSPAAFHKANVQRQLQHPLAMLAASTHDTKRGEDARTRIACLSSVPRRWAQHLALWSRLNRRLLAKLDGEPAPDANHQYYLYQTLIGAWPADLDIDDAPALAALAARVEGAVIKAVREGKQRSSWTHPDADYEQAVGRFVHGMLAPGARNLFLADFQTFLRPLAWWGALTSLSQTLLRLTMPGVPDIYRGAEGWELSMVDPDNRRPVDYAALRAAAVDVAAIAGDPDAVAALLPHWADGRVKLHLIRSVLRLRREQPALFSEGLYQAVDISGDRPERVLAYQRRHGEHELLVVAPRLWPQWAPELPQSAEAASAALAGLTIDLAPGRYRDVIAGRSLDVGSAGPVSVAELLTYFPVGLLLRG</sequence>
<name>A0A1M5RP48_9GAMM</name>
<proteinExistence type="predicted"/>
<dbReference type="Pfam" id="PF00128">
    <property type="entry name" value="Alpha-amylase"/>
    <property type="match status" value="1"/>
</dbReference>